<dbReference type="EMBL" id="JBHSOZ010000009">
    <property type="protein sequence ID" value="MFC5713965.1"/>
    <property type="molecule type" value="Genomic_DNA"/>
</dbReference>
<gene>
    <name evidence="1" type="ORF">ACFPU1_14440</name>
</gene>
<proteinExistence type="predicted"/>
<reference evidence="2" key="1">
    <citation type="journal article" date="2019" name="Int. J. Syst. Evol. Microbiol.">
        <title>The Global Catalogue of Microorganisms (GCM) 10K type strain sequencing project: providing services to taxonomists for standard genome sequencing and annotation.</title>
        <authorList>
            <consortium name="The Broad Institute Genomics Platform"/>
            <consortium name="The Broad Institute Genome Sequencing Center for Infectious Disease"/>
            <person name="Wu L."/>
            <person name="Ma J."/>
        </authorList>
    </citation>
    <scope>NUCLEOTIDE SEQUENCE [LARGE SCALE GENOMIC DNA]</scope>
    <source>
        <strain evidence="2">CECT 7184</strain>
    </source>
</reference>
<organism evidence="1 2">
    <name type="scientific">Thalassorhabdus alkalitolerans</name>
    <dbReference type="NCBI Taxonomy" id="2282697"/>
    <lineage>
        <taxon>Bacteria</taxon>
        <taxon>Bacillati</taxon>
        <taxon>Bacillota</taxon>
        <taxon>Bacilli</taxon>
        <taxon>Bacillales</taxon>
        <taxon>Bacillaceae</taxon>
        <taxon>Thalassorhabdus</taxon>
    </lineage>
</organism>
<evidence type="ECO:0000313" key="1">
    <source>
        <dbReference type="EMBL" id="MFC5713965.1"/>
    </source>
</evidence>
<dbReference type="Proteomes" id="UP001596142">
    <property type="component" value="Unassembled WGS sequence"/>
</dbReference>
<name>A0ABW0YNC1_9BACI</name>
<comment type="caution">
    <text evidence="1">The sequence shown here is derived from an EMBL/GenBank/DDBJ whole genome shotgun (WGS) entry which is preliminary data.</text>
</comment>
<keyword evidence="2" id="KW-1185">Reference proteome</keyword>
<accession>A0ABW0YNC1</accession>
<protein>
    <submittedName>
        <fullName evidence="1">Uncharacterized protein</fullName>
    </submittedName>
</protein>
<evidence type="ECO:0000313" key="2">
    <source>
        <dbReference type="Proteomes" id="UP001596142"/>
    </source>
</evidence>
<dbReference type="RefSeq" id="WP_385942432.1">
    <property type="nucleotide sequence ID" value="NZ_JBHSOZ010000009.1"/>
</dbReference>
<sequence>MKLETIVIGNVQLTEEPRNTFYHFAVNVEETLKRAPEIDAVAIFGMITFQGRSCETVIQQDLNIPWNALLESTQEQIRQKAFRQIEKYESHCNQQ</sequence>